<accession>A0A6J2U5P1</accession>
<dbReference type="Proteomes" id="UP000504634">
    <property type="component" value="Unplaced"/>
</dbReference>
<organism evidence="1 2">
    <name type="scientific">Drosophila lebanonensis</name>
    <name type="common">Fruit fly</name>
    <name type="synonym">Scaptodrosophila lebanonensis</name>
    <dbReference type="NCBI Taxonomy" id="7225"/>
    <lineage>
        <taxon>Eukaryota</taxon>
        <taxon>Metazoa</taxon>
        <taxon>Ecdysozoa</taxon>
        <taxon>Arthropoda</taxon>
        <taxon>Hexapoda</taxon>
        <taxon>Insecta</taxon>
        <taxon>Pterygota</taxon>
        <taxon>Neoptera</taxon>
        <taxon>Endopterygota</taxon>
        <taxon>Diptera</taxon>
        <taxon>Brachycera</taxon>
        <taxon>Muscomorpha</taxon>
        <taxon>Ephydroidea</taxon>
        <taxon>Drosophilidae</taxon>
        <taxon>Scaptodrosophila</taxon>
    </lineage>
</organism>
<evidence type="ECO:0000313" key="2">
    <source>
        <dbReference type="RefSeq" id="XP_030383881.1"/>
    </source>
</evidence>
<dbReference type="GeneID" id="115631306"/>
<dbReference type="RefSeq" id="XP_030383881.1">
    <property type="nucleotide sequence ID" value="XM_030528021.1"/>
</dbReference>
<proteinExistence type="predicted"/>
<gene>
    <name evidence="2" type="primary">LOC115631306</name>
</gene>
<keyword evidence="1" id="KW-1185">Reference proteome</keyword>
<dbReference type="AlphaFoldDB" id="A0A6J2U5P1"/>
<protein>
    <submittedName>
        <fullName evidence="2">Uncharacterized protein LOC115631306</fullName>
    </submittedName>
</protein>
<name>A0A6J2U5P1_DROLE</name>
<sequence>MSKQFVLSSKAAIYRTTYELPADNDERLLQRAAIKAAELHVCGYITHTHSGRKVGGELEGSATSLEQMMSWLRDEIMPKEAREQPRFAECLPQEKSKYQNFFYV</sequence>
<reference evidence="2" key="1">
    <citation type="submission" date="2025-08" db="UniProtKB">
        <authorList>
            <consortium name="RefSeq"/>
        </authorList>
    </citation>
    <scope>IDENTIFICATION</scope>
    <source>
        <strain evidence="2">11010-0011.00</strain>
        <tissue evidence="2">Whole body</tissue>
    </source>
</reference>
<dbReference type="Gene3D" id="3.30.70.100">
    <property type="match status" value="1"/>
</dbReference>
<dbReference type="OrthoDB" id="7825750at2759"/>
<evidence type="ECO:0000313" key="1">
    <source>
        <dbReference type="Proteomes" id="UP000504634"/>
    </source>
</evidence>